<accession>A0ABV3Q2V5</accession>
<organism evidence="5 6">
    <name type="scientific">Jeotgalibacillus marinus</name>
    <dbReference type="NCBI Taxonomy" id="86667"/>
    <lineage>
        <taxon>Bacteria</taxon>
        <taxon>Bacillati</taxon>
        <taxon>Bacillota</taxon>
        <taxon>Bacilli</taxon>
        <taxon>Bacillales</taxon>
        <taxon>Caryophanaceae</taxon>
        <taxon>Jeotgalibacillus</taxon>
    </lineage>
</organism>
<evidence type="ECO:0000256" key="1">
    <source>
        <dbReference type="ARBA" id="ARBA00023224"/>
    </source>
</evidence>
<protein>
    <submittedName>
        <fullName evidence="5">Globin-coupled sensor protein</fullName>
    </submittedName>
</protein>
<dbReference type="Pfam" id="PF11563">
    <property type="entry name" value="Protoglobin"/>
    <property type="match status" value="1"/>
</dbReference>
<feature type="compositionally biased region" description="Basic and acidic residues" evidence="3">
    <location>
        <begin position="255"/>
        <end position="267"/>
    </location>
</feature>
<name>A0ABV3Q2V5_9BACL</name>
<feature type="domain" description="Methyl-accepting transducer" evidence="4">
    <location>
        <begin position="189"/>
        <end position="425"/>
    </location>
</feature>
<keyword evidence="6" id="KW-1185">Reference proteome</keyword>
<dbReference type="InterPro" id="IPR012292">
    <property type="entry name" value="Globin/Proto"/>
</dbReference>
<evidence type="ECO:0000313" key="6">
    <source>
        <dbReference type="Proteomes" id="UP001556040"/>
    </source>
</evidence>
<dbReference type="PANTHER" id="PTHR32089:SF118">
    <property type="entry name" value="HEME-BASED AEROTACTIC TRANSDUCER HEMAT"/>
    <property type="match status" value="1"/>
</dbReference>
<reference evidence="5 6" key="1">
    <citation type="journal article" date="1979" name="Int. J. Syst. Evol. Microbiol.">
        <title>Bacillus globisporus subsp. marinus subsp. nov.</title>
        <authorList>
            <person name="Liu H."/>
        </authorList>
    </citation>
    <scope>NUCLEOTIDE SEQUENCE [LARGE SCALE GENOMIC DNA]</scope>
    <source>
        <strain evidence="5 6">DSM 1297</strain>
    </source>
</reference>
<dbReference type="Proteomes" id="UP001556040">
    <property type="component" value="Unassembled WGS sequence"/>
</dbReference>
<dbReference type="InterPro" id="IPR044398">
    <property type="entry name" value="Globin-sensor_dom"/>
</dbReference>
<dbReference type="InterPro" id="IPR009050">
    <property type="entry name" value="Globin-like_sf"/>
</dbReference>
<keyword evidence="1 2" id="KW-0807">Transducer</keyword>
<evidence type="ECO:0000256" key="2">
    <source>
        <dbReference type="PROSITE-ProRule" id="PRU00284"/>
    </source>
</evidence>
<dbReference type="SUPFAM" id="SSF46458">
    <property type="entry name" value="Globin-like"/>
    <property type="match status" value="1"/>
</dbReference>
<evidence type="ECO:0000256" key="3">
    <source>
        <dbReference type="SAM" id="MobiDB-lite"/>
    </source>
</evidence>
<sequence length="434" mass="49000">MKWPWSSKSNNVKKNSLADLIVQQPANAVEISTPAQITTARQMSIIQLKKEDLQRLVVFQPFVSEKIDFIVEQFYNTIGQEPILSKIIKDHTTIERLKKTLNVHIQEMFSGKIDEAYLKQRERIAVVHLHIGLDPKWYIASFQDLLNTFISIIEELPFSEEDKFNILRSVSRVLNLEMQIVLESYENQQDHLLRTEQSRLEELLQTLKNSAATLSLSSQSTSSNVRSMKESLDQLAILSQSGTGIADTLQQQTTKEQEKLEKTKLESEQISSKMQTTETNIRELNHLNGQISEVANMVTSIADQTNLLALNASIEAARAGEHGKGFAVVADEVRKLAEHTKESVSQVYDLLKDTNVKTKTIEDSILELKDLFQAERDSILSTSMSFNEILQSMMKLKSQSGQIDQDIKGLVTVLEHISQEASEVAEAAVSLEQQ</sequence>
<proteinExistence type="predicted"/>
<dbReference type="Pfam" id="PF00015">
    <property type="entry name" value="MCPsignal"/>
    <property type="match status" value="1"/>
</dbReference>
<dbReference type="InterPro" id="IPR004089">
    <property type="entry name" value="MCPsignal_dom"/>
</dbReference>
<evidence type="ECO:0000259" key="4">
    <source>
        <dbReference type="PROSITE" id="PS50111"/>
    </source>
</evidence>
<gene>
    <name evidence="5" type="ORF">AB1471_07680</name>
</gene>
<evidence type="ECO:0000313" key="5">
    <source>
        <dbReference type="EMBL" id="MEW9501680.1"/>
    </source>
</evidence>
<dbReference type="InterPro" id="IPR039379">
    <property type="entry name" value="Protoglobin_sensor_dom"/>
</dbReference>
<dbReference type="PROSITE" id="PS50111">
    <property type="entry name" value="CHEMOTAXIS_TRANSDUC_2"/>
    <property type="match status" value="1"/>
</dbReference>
<dbReference type="PANTHER" id="PTHR32089">
    <property type="entry name" value="METHYL-ACCEPTING CHEMOTAXIS PROTEIN MCPB"/>
    <property type="match status" value="1"/>
</dbReference>
<dbReference type="SUPFAM" id="SSF58104">
    <property type="entry name" value="Methyl-accepting chemotaxis protein (MCP) signaling domain"/>
    <property type="match status" value="1"/>
</dbReference>
<comment type="caution">
    <text evidence="5">The sequence shown here is derived from an EMBL/GenBank/DDBJ whole genome shotgun (WGS) entry which is preliminary data.</text>
</comment>
<feature type="region of interest" description="Disordered" evidence="3">
    <location>
        <begin position="252"/>
        <end position="276"/>
    </location>
</feature>
<dbReference type="CDD" id="cd01068">
    <property type="entry name" value="globin_sensor"/>
    <property type="match status" value="1"/>
</dbReference>
<dbReference type="SMART" id="SM00283">
    <property type="entry name" value="MA"/>
    <property type="match status" value="1"/>
</dbReference>
<dbReference type="EMBL" id="JBFMIA010000004">
    <property type="protein sequence ID" value="MEW9501680.1"/>
    <property type="molecule type" value="Genomic_DNA"/>
</dbReference>
<dbReference type="Gene3D" id="1.10.287.950">
    <property type="entry name" value="Methyl-accepting chemotaxis protein"/>
    <property type="match status" value="1"/>
</dbReference>
<dbReference type="Gene3D" id="1.10.490.10">
    <property type="entry name" value="Globins"/>
    <property type="match status" value="1"/>
</dbReference>